<gene>
    <name evidence="1" type="ORF">P154DRAFT_580971</name>
</gene>
<dbReference type="AlphaFoldDB" id="A0A6A5W0L8"/>
<dbReference type="Proteomes" id="UP000799779">
    <property type="component" value="Unassembled WGS sequence"/>
</dbReference>
<reference evidence="1" key="1">
    <citation type="journal article" date="2020" name="Stud. Mycol.">
        <title>101 Dothideomycetes genomes: a test case for predicting lifestyles and emergence of pathogens.</title>
        <authorList>
            <person name="Haridas S."/>
            <person name="Albert R."/>
            <person name="Binder M."/>
            <person name="Bloem J."/>
            <person name="Labutti K."/>
            <person name="Salamov A."/>
            <person name="Andreopoulos B."/>
            <person name="Baker S."/>
            <person name="Barry K."/>
            <person name="Bills G."/>
            <person name="Bluhm B."/>
            <person name="Cannon C."/>
            <person name="Castanera R."/>
            <person name="Culley D."/>
            <person name="Daum C."/>
            <person name="Ezra D."/>
            <person name="Gonzalez J."/>
            <person name="Henrissat B."/>
            <person name="Kuo A."/>
            <person name="Liang C."/>
            <person name="Lipzen A."/>
            <person name="Lutzoni F."/>
            <person name="Magnuson J."/>
            <person name="Mondo S."/>
            <person name="Nolan M."/>
            <person name="Ohm R."/>
            <person name="Pangilinan J."/>
            <person name="Park H.-J."/>
            <person name="Ramirez L."/>
            <person name="Alfaro M."/>
            <person name="Sun H."/>
            <person name="Tritt A."/>
            <person name="Yoshinaga Y."/>
            <person name="Zwiers L.-H."/>
            <person name="Turgeon B."/>
            <person name="Goodwin S."/>
            <person name="Spatafora J."/>
            <person name="Crous P."/>
            <person name="Grigoriev I."/>
        </authorList>
    </citation>
    <scope>NUCLEOTIDE SEQUENCE</scope>
    <source>
        <strain evidence="1">CBS 123094</strain>
    </source>
</reference>
<accession>A0A6A5W0L8</accession>
<evidence type="ECO:0000313" key="1">
    <source>
        <dbReference type="EMBL" id="KAF1995313.1"/>
    </source>
</evidence>
<evidence type="ECO:0000313" key="2">
    <source>
        <dbReference type="Proteomes" id="UP000799779"/>
    </source>
</evidence>
<sequence length="312" mass="36024">MSFSSPFLSGFGSYFEDIHDGPDDIIHVWSGGRHFVVDAHLLDERFPGIEREVYANGGELNLDELAINLFPDLRTYGISKKTITKCLRDLLGLFRPYGRVHNVGFEYALIKQLKNDLETDAFHLVRHAGLRKTRQHFAILALFARMMRSRHLASVLANFFCQYWDTILSDSHRYLLNEWGTSISLLINLVPPHIIHQCMSYLSGKRPGIMSVYHNSGYHDPRLDTVIELLSQIAEGDMGYDRGRRYRRNMLEYPAARAITAPPNFHHPRPPLRYLMPPSPLPTTDVDEIAIRQQMLEMKVNSLEDQVELEYR</sequence>
<dbReference type="EMBL" id="ML977641">
    <property type="protein sequence ID" value="KAF1995313.1"/>
    <property type="molecule type" value="Genomic_DNA"/>
</dbReference>
<name>A0A6A5W0L8_9PLEO</name>
<dbReference type="OrthoDB" id="10621869at2759"/>
<organism evidence="1 2">
    <name type="scientific">Amniculicola lignicola CBS 123094</name>
    <dbReference type="NCBI Taxonomy" id="1392246"/>
    <lineage>
        <taxon>Eukaryota</taxon>
        <taxon>Fungi</taxon>
        <taxon>Dikarya</taxon>
        <taxon>Ascomycota</taxon>
        <taxon>Pezizomycotina</taxon>
        <taxon>Dothideomycetes</taxon>
        <taxon>Pleosporomycetidae</taxon>
        <taxon>Pleosporales</taxon>
        <taxon>Amniculicolaceae</taxon>
        <taxon>Amniculicola</taxon>
    </lineage>
</organism>
<keyword evidence="2" id="KW-1185">Reference proteome</keyword>
<protein>
    <submittedName>
        <fullName evidence="1">Uncharacterized protein</fullName>
    </submittedName>
</protein>
<proteinExistence type="predicted"/>